<proteinExistence type="predicted"/>
<comment type="caution">
    <text evidence="2">The sequence shown here is derived from an EMBL/GenBank/DDBJ whole genome shotgun (WGS) entry which is preliminary data.</text>
</comment>
<dbReference type="EMBL" id="LAZR01030779">
    <property type="protein sequence ID" value="KKL55613.1"/>
    <property type="molecule type" value="Genomic_DNA"/>
</dbReference>
<reference evidence="2" key="1">
    <citation type="journal article" date="2015" name="Nature">
        <title>Complex archaea that bridge the gap between prokaryotes and eukaryotes.</title>
        <authorList>
            <person name="Spang A."/>
            <person name="Saw J.H."/>
            <person name="Jorgensen S.L."/>
            <person name="Zaremba-Niedzwiedzka K."/>
            <person name="Martijn J."/>
            <person name="Lind A.E."/>
            <person name="van Eijk R."/>
            <person name="Schleper C."/>
            <person name="Guy L."/>
            <person name="Ettema T.J."/>
        </authorList>
    </citation>
    <scope>NUCLEOTIDE SEQUENCE</scope>
</reference>
<sequence>MNPLFDRSRLLQYQRCPRSYWYQYGIYGKGVVAKRLAVPLEMGSGVHVGIEYLLAGEAIDKCVDIACWSYRTRCKERGLVLSSTEDQRFVMLEQEALIEAILRVFSLVVLPDIKRCKVIEVEKEHILKLGGIDFMSRPDAIVQDGDEHYVLSFKTTGLADSDATRKKLEIETYHDDQGISEGLAFEQDSGIKISGTKYIFLLKGQRREYPKGSGKWVQWSPLIQGYRKAGAGMQFEYAAEWKWKDEQGHGHTLGKGWERFN</sequence>
<protein>
    <recommendedName>
        <fullName evidence="1">PD-(D/E)XK endonuclease-like domain-containing protein</fullName>
    </recommendedName>
</protein>
<name>A0A0F9D1L4_9ZZZZ</name>
<feature type="domain" description="PD-(D/E)XK endonuclease-like" evidence="1">
    <location>
        <begin position="8"/>
        <end position="160"/>
    </location>
</feature>
<gene>
    <name evidence="2" type="ORF">LCGC14_2253640</name>
</gene>
<dbReference type="Pfam" id="PF12705">
    <property type="entry name" value="PDDEXK_1"/>
    <property type="match status" value="1"/>
</dbReference>
<feature type="non-terminal residue" evidence="2">
    <location>
        <position position="261"/>
    </location>
</feature>
<evidence type="ECO:0000313" key="2">
    <source>
        <dbReference type="EMBL" id="KKL55613.1"/>
    </source>
</evidence>
<accession>A0A0F9D1L4</accession>
<evidence type="ECO:0000259" key="1">
    <source>
        <dbReference type="Pfam" id="PF12705"/>
    </source>
</evidence>
<dbReference type="InterPro" id="IPR038726">
    <property type="entry name" value="PDDEXK_AddAB-type"/>
</dbReference>
<organism evidence="2">
    <name type="scientific">marine sediment metagenome</name>
    <dbReference type="NCBI Taxonomy" id="412755"/>
    <lineage>
        <taxon>unclassified sequences</taxon>
        <taxon>metagenomes</taxon>
        <taxon>ecological metagenomes</taxon>
    </lineage>
</organism>
<dbReference type="AlphaFoldDB" id="A0A0F9D1L4"/>